<proteinExistence type="predicted"/>
<feature type="region of interest" description="Disordered" evidence="1">
    <location>
        <begin position="1"/>
        <end position="40"/>
    </location>
</feature>
<protein>
    <recommendedName>
        <fullName evidence="4">Band 7 domain-containing protein</fullName>
    </recommendedName>
</protein>
<dbReference type="RefSeq" id="WP_285996047.1">
    <property type="nucleotide sequence ID" value="NZ_CP127295.1"/>
</dbReference>
<dbReference type="EMBL" id="CP127295">
    <property type="protein sequence ID" value="WIX99565.1"/>
    <property type="molecule type" value="Genomic_DNA"/>
</dbReference>
<feature type="region of interest" description="Disordered" evidence="1">
    <location>
        <begin position="326"/>
        <end position="355"/>
    </location>
</feature>
<gene>
    <name evidence="2" type="ORF">QRX60_36750</name>
</gene>
<evidence type="ECO:0000256" key="1">
    <source>
        <dbReference type="SAM" id="MobiDB-lite"/>
    </source>
</evidence>
<dbReference type="Proteomes" id="UP001239397">
    <property type="component" value="Chromosome"/>
</dbReference>
<sequence>MTEKTISPEAGGKERERTATPPPSAPAGAPAEAPADGGWQKAAERNYESTVRTLAASAYAPIVGAERVSRLSLLRRHKAQRPWVARVFVGRDGRLDVFSWTKQPTTGELLWGGYRSVYDVDLSLRNLSLEVTLPSAGDAFVFRTEVDVQWRVEDPETVVTKGLRDIRPLVVPQLLAGLRQASRTLETSDVETAEKAANAAQFDSRWLRAEYGLSTNVLVRLRMDAQTERALRLDAEVRAFKKLIEQGDLDQFALQLAQNPRNVQAVVEALVAERDTHRKDVLNFVTELIGSDALDRWQIDDEVRVMMQWMQTSIRRVLTGTDAARRLPFEPGRNGDTARPAQEGPHIAEDVAGGA</sequence>
<feature type="compositionally biased region" description="Low complexity" evidence="1">
    <location>
        <begin position="26"/>
        <end position="35"/>
    </location>
</feature>
<evidence type="ECO:0008006" key="4">
    <source>
        <dbReference type="Google" id="ProtNLM"/>
    </source>
</evidence>
<keyword evidence="3" id="KW-1185">Reference proteome</keyword>
<dbReference type="AlphaFoldDB" id="A0A9Y2NBF0"/>
<name>A0A9Y2NBF0_9PSEU</name>
<organism evidence="2 3">
    <name type="scientific">Amycolatopsis mongoliensis</name>
    <dbReference type="NCBI Taxonomy" id="715475"/>
    <lineage>
        <taxon>Bacteria</taxon>
        <taxon>Bacillati</taxon>
        <taxon>Actinomycetota</taxon>
        <taxon>Actinomycetes</taxon>
        <taxon>Pseudonocardiales</taxon>
        <taxon>Pseudonocardiaceae</taxon>
        <taxon>Amycolatopsis</taxon>
    </lineage>
</organism>
<evidence type="ECO:0000313" key="2">
    <source>
        <dbReference type="EMBL" id="WIX99565.1"/>
    </source>
</evidence>
<accession>A0A9Y2NBF0</accession>
<evidence type="ECO:0000313" key="3">
    <source>
        <dbReference type="Proteomes" id="UP001239397"/>
    </source>
</evidence>
<dbReference type="KEGG" id="amog:QRX60_36750"/>
<reference evidence="2 3" key="1">
    <citation type="submission" date="2023-06" db="EMBL/GenBank/DDBJ databases">
        <authorList>
            <person name="Oyuntsetseg B."/>
            <person name="Kim S.B."/>
        </authorList>
    </citation>
    <scope>NUCLEOTIDE SEQUENCE [LARGE SCALE GENOMIC DNA]</scope>
    <source>
        <strain evidence="2 3">4-36</strain>
    </source>
</reference>